<dbReference type="EMBL" id="CP028913">
    <property type="protein sequence ID" value="AWB96303.1"/>
    <property type="molecule type" value="Genomic_DNA"/>
</dbReference>
<name>A0A2S0WY73_9MICO</name>
<reference evidence="5 6" key="1">
    <citation type="submission" date="2018-04" db="EMBL/GenBank/DDBJ databases">
        <authorList>
            <person name="Li J."/>
        </authorList>
    </citation>
    <scope>NUCLEOTIDE SEQUENCE [LARGE SCALE GENOMIC DNA]</scope>
    <source>
        <strain evidence="6">30A</strain>
    </source>
</reference>
<dbReference type="OrthoDB" id="506201at2"/>
<gene>
    <name evidence="5" type="ORF">DCE93_12125</name>
</gene>
<dbReference type="Gene3D" id="3.40.50.2000">
    <property type="entry name" value="Glycogen Phosphorylase B"/>
    <property type="match status" value="2"/>
</dbReference>
<dbReference type="Pfam" id="PF13692">
    <property type="entry name" value="Glyco_trans_1_4"/>
    <property type="match status" value="1"/>
</dbReference>
<dbReference type="PANTHER" id="PTHR12526:SF624">
    <property type="entry name" value="BLR6297 PROTEIN"/>
    <property type="match status" value="1"/>
</dbReference>
<evidence type="ECO:0000256" key="1">
    <source>
        <dbReference type="ARBA" id="ARBA00022676"/>
    </source>
</evidence>
<dbReference type="Proteomes" id="UP000244729">
    <property type="component" value="Chromosome"/>
</dbReference>
<dbReference type="KEGG" id="agm:DCE93_12125"/>
<keyword evidence="2 5" id="KW-0808">Transferase</keyword>
<dbReference type="GO" id="GO:0016757">
    <property type="term" value="F:glycosyltransferase activity"/>
    <property type="evidence" value="ECO:0007669"/>
    <property type="project" value="UniProtKB-KW"/>
</dbReference>
<evidence type="ECO:0000313" key="5">
    <source>
        <dbReference type="EMBL" id="AWB96303.1"/>
    </source>
</evidence>
<dbReference type="PANTHER" id="PTHR12526">
    <property type="entry name" value="GLYCOSYLTRANSFERASE"/>
    <property type="match status" value="1"/>
</dbReference>
<organism evidence="5 6">
    <name type="scientific">Agromyces badenianii</name>
    <dbReference type="NCBI Taxonomy" id="2080742"/>
    <lineage>
        <taxon>Bacteria</taxon>
        <taxon>Bacillati</taxon>
        <taxon>Actinomycetota</taxon>
        <taxon>Actinomycetes</taxon>
        <taxon>Micrococcales</taxon>
        <taxon>Microbacteriaceae</taxon>
        <taxon>Agromyces</taxon>
    </lineage>
</organism>
<dbReference type="Pfam" id="PF13579">
    <property type="entry name" value="Glyco_trans_4_4"/>
    <property type="match status" value="1"/>
</dbReference>
<evidence type="ECO:0000313" key="6">
    <source>
        <dbReference type="Proteomes" id="UP000244729"/>
    </source>
</evidence>
<feature type="region of interest" description="Disordered" evidence="3">
    <location>
        <begin position="1"/>
        <end position="24"/>
    </location>
</feature>
<evidence type="ECO:0000256" key="3">
    <source>
        <dbReference type="SAM" id="MobiDB-lite"/>
    </source>
</evidence>
<evidence type="ECO:0000256" key="2">
    <source>
        <dbReference type="ARBA" id="ARBA00022679"/>
    </source>
</evidence>
<dbReference type="CDD" id="cd03794">
    <property type="entry name" value="GT4_WbuB-like"/>
    <property type="match status" value="1"/>
</dbReference>
<keyword evidence="6" id="KW-1185">Reference proteome</keyword>
<dbReference type="SUPFAM" id="SSF53756">
    <property type="entry name" value="UDP-Glycosyltransferase/glycogen phosphorylase"/>
    <property type="match status" value="1"/>
</dbReference>
<dbReference type="InterPro" id="IPR028098">
    <property type="entry name" value="Glyco_trans_4-like_N"/>
</dbReference>
<dbReference type="RefSeq" id="WP_108596102.1">
    <property type="nucleotide sequence ID" value="NZ_CP028913.1"/>
</dbReference>
<proteinExistence type="predicted"/>
<accession>A0A2S0WY73</accession>
<sequence>MTRTDRSTTLTAGDPARVEQGSARWRAARPPHVLIIVQNLPVPLDRRVWLECQALVARGYRVSVICPKGPGDPARQHLDGVDIYKYAPAPEAEGLLGFAWEFAYSWVRTAWLSLRVRRNGRFDIMQACNPPDTYWLLALLWRPFGVKFVFDHHDLNPELFISRFGEPKGGLRLLEYRGLRWLERRTFRAAHRIISTNESYKRVAVRRGSRTPAEVTVVRSGPDTAQMRPIHPERPRPAGEINLVYLGIMGPQDGVDQALLVIDELVRRRGRTNVTATMLGFGDCLEDLKAQSTALGLDDRVTFTGRVDRVAIAEHLSRSDIGLCPDLKTPLNDHSTMNKTMEYMAYGLPAVSFDLAETRVSGGDALLYTPSGDIGAFADAVERLIDDPALRTGLGRRARERVATLLDWRPQAEAYVTVYDELSGFSRPGPAVPAGASQPGSDPQGRRYVDLDDPAEFDRYLVERSAP</sequence>
<feature type="region of interest" description="Disordered" evidence="3">
    <location>
        <begin position="427"/>
        <end position="450"/>
    </location>
</feature>
<protein>
    <submittedName>
        <fullName evidence="5">Glycosyltransferase WbuB</fullName>
    </submittedName>
</protein>
<keyword evidence="1" id="KW-0328">Glycosyltransferase</keyword>
<feature type="domain" description="Glycosyltransferase subfamily 4-like N-terminal" evidence="4">
    <location>
        <begin position="47"/>
        <end position="219"/>
    </location>
</feature>
<evidence type="ECO:0000259" key="4">
    <source>
        <dbReference type="Pfam" id="PF13579"/>
    </source>
</evidence>
<dbReference type="AlphaFoldDB" id="A0A2S0WY73"/>